<dbReference type="KEGG" id="salf:SMD44_03247"/>
<feature type="domain" description="DUF1023" evidence="2">
    <location>
        <begin position="365"/>
        <end position="533"/>
    </location>
</feature>
<protein>
    <recommendedName>
        <fullName evidence="2">DUF1023 domain-containing protein</fullName>
    </recommendedName>
</protein>
<dbReference type="EMBL" id="CP021748">
    <property type="protein sequence ID" value="ARX83818.1"/>
    <property type="molecule type" value="Genomic_DNA"/>
</dbReference>
<dbReference type="AlphaFoldDB" id="A0A1Z1WBS9"/>
<sequence length="604" mass="64276">MTGPVDYATLKSLKPSEFEDAADGYRATSDMASAAKSRIENQVAPGMRSSLEGKTLEAALKQLKALTENFHYTQTECGLVATALNGLAHDLASAKRKLDSAVSDAQAEKFTVNPDGSVTYPAAGEKTDGKLPEGGTAKGTADGTAADVYRQSANFNPNPNFGRAQEYANRIAIALQEATEADEKWAPKLRRLKADDDLTVSHRDWGDVQSDTRVVGTGAKEYLESAGGPPKDGTPQDNAKWWKGLSDQERDAYVALRPASVGALDGLPADVRDEANRTVLAEKRAQFQLELNSFPPMPMKYQPPTSGTTKKYREWVEKTGGEDRIEFLQESIKGMDAIQGRFDRTGSGKNPLPQAYLLGFDPKGAGDGRVIIANGNPDTADHTSVYVPGTKASLSNIDGDIGRSETLWGAASRKVPGQDVSTITWLDYDTPRSAIPFVDGDIDPEAAYPGRAEKAGPTLSQFMHGVQEAQGGPTASHTTLVGHSYGSTAIGEASKNGGLAADDVLVAGSPGMQVKHADDLDVQKGHVWAMGAPTLSDPVPLGGKLVGLGADWNVPTDDDFGANIMKTDSSSHSGYWDTSDRKPSLSLMNQASVIAGKYDEVKLD</sequence>
<accession>A0A1Z1WBS9</accession>
<dbReference type="Pfam" id="PF06259">
    <property type="entry name" value="Abhydrolase_8"/>
    <property type="match status" value="1"/>
</dbReference>
<dbReference type="InterPro" id="IPR010427">
    <property type="entry name" value="DUF1023"/>
</dbReference>
<feature type="region of interest" description="Disordered" evidence="1">
    <location>
        <begin position="113"/>
        <end position="142"/>
    </location>
</feature>
<evidence type="ECO:0000259" key="2">
    <source>
        <dbReference type="Pfam" id="PF06259"/>
    </source>
</evidence>
<name>A0A1Z1WBS9_9ACTN</name>
<organism evidence="3 4">
    <name type="scientific">Streptomyces alboflavus</name>
    <dbReference type="NCBI Taxonomy" id="67267"/>
    <lineage>
        <taxon>Bacteria</taxon>
        <taxon>Bacillati</taxon>
        <taxon>Actinomycetota</taxon>
        <taxon>Actinomycetes</taxon>
        <taxon>Kitasatosporales</taxon>
        <taxon>Streptomycetaceae</taxon>
        <taxon>Streptomyces</taxon>
    </lineage>
</organism>
<evidence type="ECO:0000313" key="4">
    <source>
        <dbReference type="Proteomes" id="UP000195880"/>
    </source>
</evidence>
<evidence type="ECO:0000256" key="1">
    <source>
        <dbReference type="SAM" id="MobiDB-lite"/>
    </source>
</evidence>
<proteinExistence type="predicted"/>
<dbReference type="STRING" id="67267.GCA_000716675_01262"/>
<reference evidence="3 4" key="1">
    <citation type="submission" date="2017-05" db="EMBL/GenBank/DDBJ databases">
        <title>Streptomyces alboflavus Genome sequencing and assembly.</title>
        <authorList>
            <person name="Wang Y."/>
            <person name="Du B."/>
            <person name="Ding Y."/>
            <person name="Liu H."/>
            <person name="Hou Q."/>
            <person name="Liu K."/>
            <person name="Wang C."/>
            <person name="Yao L."/>
        </authorList>
    </citation>
    <scope>NUCLEOTIDE SEQUENCE [LARGE SCALE GENOMIC DNA]</scope>
    <source>
        <strain evidence="3 4">MDJK44</strain>
    </source>
</reference>
<keyword evidence="4" id="KW-1185">Reference proteome</keyword>
<gene>
    <name evidence="3" type="ORF">SMD44_03247</name>
</gene>
<dbReference type="Proteomes" id="UP000195880">
    <property type="component" value="Chromosome"/>
</dbReference>
<evidence type="ECO:0000313" key="3">
    <source>
        <dbReference type="EMBL" id="ARX83818.1"/>
    </source>
</evidence>